<protein>
    <submittedName>
        <fullName evidence="1">Uncharacterized protein</fullName>
    </submittedName>
</protein>
<keyword evidence="2" id="KW-1185">Reference proteome</keyword>
<comment type="caution">
    <text evidence="1">The sequence shown here is derived from an EMBL/GenBank/DDBJ whole genome shotgun (WGS) entry which is preliminary data.</text>
</comment>
<proteinExistence type="predicted"/>
<dbReference type="AlphaFoldDB" id="A0A9D4VE75"/>
<dbReference type="Proteomes" id="UP000886520">
    <property type="component" value="Chromosome 1"/>
</dbReference>
<sequence length="95" mass="10924">MLRKYGQNLPKVFTKISNNLYLNCKPLKAWQEEQTSKRAKLERKRNQIFVAKLLEYDCLQPGSDDDALRPWGVSISSELPNVNPLFILALELGAF</sequence>
<dbReference type="OrthoDB" id="1701641at2759"/>
<evidence type="ECO:0000313" key="1">
    <source>
        <dbReference type="EMBL" id="KAI5084628.1"/>
    </source>
</evidence>
<gene>
    <name evidence="1" type="ORF">GOP47_0000797</name>
</gene>
<reference evidence="1" key="1">
    <citation type="submission" date="2021-01" db="EMBL/GenBank/DDBJ databases">
        <title>Adiantum capillus-veneris genome.</title>
        <authorList>
            <person name="Fang Y."/>
            <person name="Liao Q."/>
        </authorList>
    </citation>
    <scope>NUCLEOTIDE SEQUENCE</scope>
    <source>
        <strain evidence="1">H3</strain>
        <tissue evidence="1">Leaf</tissue>
    </source>
</reference>
<evidence type="ECO:0000313" key="2">
    <source>
        <dbReference type="Proteomes" id="UP000886520"/>
    </source>
</evidence>
<name>A0A9D4VE75_ADICA</name>
<dbReference type="EMBL" id="JABFUD020000001">
    <property type="protein sequence ID" value="KAI5084628.1"/>
    <property type="molecule type" value="Genomic_DNA"/>
</dbReference>
<organism evidence="1 2">
    <name type="scientific">Adiantum capillus-veneris</name>
    <name type="common">Maidenhair fern</name>
    <dbReference type="NCBI Taxonomy" id="13818"/>
    <lineage>
        <taxon>Eukaryota</taxon>
        <taxon>Viridiplantae</taxon>
        <taxon>Streptophyta</taxon>
        <taxon>Embryophyta</taxon>
        <taxon>Tracheophyta</taxon>
        <taxon>Polypodiopsida</taxon>
        <taxon>Polypodiidae</taxon>
        <taxon>Polypodiales</taxon>
        <taxon>Pteridineae</taxon>
        <taxon>Pteridaceae</taxon>
        <taxon>Vittarioideae</taxon>
        <taxon>Adiantum</taxon>
    </lineage>
</organism>
<accession>A0A9D4VE75</accession>